<dbReference type="PROSITE" id="PS51186">
    <property type="entry name" value="GNAT"/>
    <property type="match status" value="1"/>
</dbReference>
<organism evidence="2 3">
    <name type="scientific">Halomonas caseinilytica</name>
    <dbReference type="NCBI Taxonomy" id="438744"/>
    <lineage>
        <taxon>Bacteria</taxon>
        <taxon>Pseudomonadati</taxon>
        <taxon>Pseudomonadota</taxon>
        <taxon>Gammaproteobacteria</taxon>
        <taxon>Oceanospirillales</taxon>
        <taxon>Halomonadaceae</taxon>
        <taxon>Halomonas</taxon>
    </lineage>
</organism>
<dbReference type="GO" id="GO:1990189">
    <property type="term" value="F:protein N-terminal-serine acetyltransferase activity"/>
    <property type="evidence" value="ECO:0007669"/>
    <property type="project" value="TreeGrafter"/>
</dbReference>
<evidence type="ECO:0000259" key="1">
    <source>
        <dbReference type="PROSITE" id="PS51186"/>
    </source>
</evidence>
<dbReference type="RefSeq" id="WP_082919942.1">
    <property type="nucleotide sequence ID" value="NZ_BDEO01000002.1"/>
</dbReference>
<proteinExistence type="predicted"/>
<name>A0A1M6XPF1_9GAMM</name>
<dbReference type="SUPFAM" id="SSF55729">
    <property type="entry name" value="Acyl-CoA N-acyltransferases (Nat)"/>
    <property type="match status" value="1"/>
</dbReference>
<sequence length="186" mass="21099">MTVTLSRSREVSDELTMVPLDRHHASALFDAVDANRPMLHKWLPWVEATRSVDDSRAFIDSAMQEWQAGTAMHFAILWRGDLVGACGFNRIVARRRSAALGYWLAHDATGHGIVTACVRELLELGFGELRLHRIELHCGEHNAKSRAVAERLGFTEEGRLRECEWLGEQPVTHRVYGMLAPEWEAR</sequence>
<dbReference type="PANTHER" id="PTHR43441:SF12">
    <property type="entry name" value="RIBOSOMAL N-ACETYLTRANSFERASE YDAF-RELATED"/>
    <property type="match status" value="1"/>
</dbReference>
<dbReference type="GO" id="GO:0005737">
    <property type="term" value="C:cytoplasm"/>
    <property type="evidence" value="ECO:0007669"/>
    <property type="project" value="TreeGrafter"/>
</dbReference>
<dbReference type="InterPro" id="IPR000182">
    <property type="entry name" value="GNAT_dom"/>
</dbReference>
<dbReference type="OrthoDB" id="9784707at2"/>
<dbReference type="InterPro" id="IPR051908">
    <property type="entry name" value="Ribosomal_N-acetyltransferase"/>
</dbReference>
<reference evidence="3" key="1">
    <citation type="submission" date="2016-11" db="EMBL/GenBank/DDBJ databases">
        <authorList>
            <person name="Varghese N."/>
            <person name="Submissions S."/>
        </authorList>
    </citation>
    <scope>NUCLEOTIDE SEQUENCE [LARGE SCALE GENOMIC DNA]</scope>
    <source>
        <strain evidence="3">ALO Sharm</strain>
    </source>
</reference>
<keyword evidence="3" id="KW-1185">Reference proteome</keyword>
<dbReference type="GO" id="GO:0008999">
    <property type="term" value="F:protein-N-terminal-alanine acetyltransferase activity"/>
    <property type="evidence" value="ECO:0007669"/>
    <property type="project" value="TreeGrafter"/>
</dbReference>
<dbReference type="EMBL" id="FRAL01000007">
    <property type="protein sequence ID" value="SHL07851.1"/>
    <property type="molecule type" value="Genomic_DNA"/>
</dbReference>
<accession>A0A1M6XPF1</accession>
<feature type="domain" description="N-acetyltransferase" evidence="1">
    <location>
        <begin position="29"/>
        <end position="181"/>
    </location>
</feature>
<dbReference type="Pfam" id="PF13302">
    <property type="entry name" value="Acetyltransf_3"/>
    <property type="match status" value="1"/>
</dbReference>
<dbReference type="AlphaFoldDB" id="A0A1M6XPF1"/>
<gene>
    <name evidence="2" type="ORF">SAMN05192556_107212</name>
</gene>
<evidence type="ECO:0000313" key="3">
    <source>
        <dbReference type="Proteomes" id="UP000184248"/>
    </source>
</evidence>
<keyword evidence="2" id="KW-0808">Transferase</keyword>
<dbReference type="InterPro" id="IPR016181">
    <property type="entry name" value="Acyl_CoA_acyltransferase"/>
</dbReference>
<dbReference type="PANTHER" id="PTHR43441">
    <property type="entry name" value="RIBOSOMAL-PROTEIN-SERINE ACETYLTRANSFERASE"/>
    <property type="match status" value="1"/>
</dbReference>
<dbReference type="Gene3D" id="3.40.630.30">
    <property type="match status" value="1"/>
</dbReference>
<evidence type="ECO:0000313" key="2">
    <source>
        <dbReference type="EMBL" id="SHL07851.1"/>
    </source>
</evidence>
<dbReference type="Proteomes" id="UP000184248">
    <property type="component" value="Unassembled WGS sequence"/>
</dbReference>
<protein>
    <submittedName>
        <fullName evidence="2">Ribosomal-protein-serine acetyltransferase</fullName>
    </submittedName>
</protein>